<evidence type="ECO:0000313" key="3">
    <source>
        <dbReference type="Proteomes" id="UP001190926"/>
    </source>
</evidence>
<proteinExistence type="inferred from homology"/>
<dbReference type="Pfam" id="PF05291">
    <property type="entry name" value="Bystin"/>
    <property type="match status" value="1"/>
</dbReference>
<dbReference type="Proteomes" id="UP001190926">
    <property type="component" value="Unassembled WGS sequence"/>
</dbReference>
<dbReference type="EMBL" id="SDAM02000057">
    <property type="protein sequence ID" value="KAH6833655.1"/>
    <property type="molecule type" value="Genomic_DNA"/>
</dbReference>
<dbReference type="GO" id="GO:0030515">
    <property type="term" value="F:snoRNA binding"/>
    <property type="evidence" value="ECO:0007669"/>
    <property type="project" value="TreeGrafter"/>
</dbReference>
<comment type="similarity">
    <text evidence="1">Belongs to the bystin family.</text>
</comment>
<dbReference type="PANTHER" id="PTHR12821:SF0">
    <property type="entry name" value="BYSTIN"/>
    <property type="match status" value="1"/>
</dbReference>
<dbReference type="PANTHER" id="PTHR12821">
    <property type="entry name" value="BYSTIN"/>
    <property type="match status" value="1"/>
</dbReference>
<dbReference type="GO" id="GO:0006364">
    <property type="term" value="P:rRNA processing"/>
    <property type="evidence" value="ECO:0007669"/>
    <property type="project" value="TreeGrafter"/>
</dbReference>
<organism evidence="2 3">
    <name type="scientific">Perilla frutescens var. hirtella</name>
    <name type="common">Perilla citriodora</name>
    <name type="synonym">Perilla setoyensis</name>
    <dbReference type="NCBI Taxonomy" id="608512"/>
    <lineage>
        <taxon>Eukaryota</taxon>
        <taxon>Viridiplantae</taxon>
        <taxon>Streptophyta</taxon>
        <taxon>Embryophyta</taxon>
        <taxon>Tracheophyta</taxon>
        <taxon>Spermatophyta</taxon>
        <taxon>Magnoliopsida</taxon>
        <taxon>eudicotyledons</taxon>
        <taxon>Gunneridae</taxon>
        <taxon>Pentapetalae</taxon>
        <taxon>asterids</taxon>
        <taxon>lamiids</taxon>
        <taxon>Lamiales</taxon>
        <taxon>Lamiaceae</taxon>
        <taxon>Nepetoideae</taxon>
        <taxon>Elsholtzieae</taxon>
        <taxon>Perilla</taxon>
    </lineage>
</organism>
<name>A0AAD4JIG2_PERFH</name>
<dbReference type="AlphaFoldDB" id="A0AAD4JIG2"/>
<gene>
    <name evidence="2" type="ORF">C2S53_020214</name>
</gene>
<reference evidence="2 3" key="1">
    <citation type="journal article" date="2021" name="Nat. Commun.">
        <title>Incipient diploidization of the medicinal plant Perilla within 10,000 years.</title>
        <authorList>
            <person name="Zhang Y."/>
            <person name="Shen Q."/>
            <person name="Leng L."/>
            <person name="Zhang D."/>
            <person name="Chen S."/>
            <person name="Shi Y."/>
            <person name="Ning Z."/>
            <person name="Chen S."/>
        </authorList>
    </citation>
    <scope>NUCLEOTIDE SEQUENCE [LARGE SCALE GENOMIC DNA]</scope>
    <source>
        <strain evidence="3">cv. PC099</strain>
    </source>
</reference>
<dbReference type="GO" id="GO:0030688">
    <property type="term" value="C:preribosome, small subunit precursor"/>
    <property type="evidence" value="ECO:0007669"/>
    <property type="project" value="TreeGrafter"/>
</dbReference>
<accession>A0AAD4JIG2</accession>
<protein>
    <submittedName>
        <fullName evidence="2">Bystin-like protein</fullName>
    </submittedName>
</protein>
<dbReference type="GO" id="GO:0005730">
    <property type="term" value="C:nucleolus"/>
    <property type="evidence" value="ECO:0007669"/>
    <property type="project" value="TreeGrafter"/>
</dbReference>
<dbReference type="GO" id="GO:0005737">
    <property type="term" value="C:cytoplasm"/>
    <property type="evidence" value="ECO:0007669"/>
    <property type="project" value="TreeGrafter"/>
</dbReference>
<evidence type="ECO:0000256" key="1">
    <source>
        <dbReference type="ARBA" id="ARBA00007114"/>
    </source>
</evidence>
<comment type="caution">
    <text evidence="2">The sequence shown here is derived from an EMBL/GenBank/DDBJ whole genome shotgun (WGS) entry which is preliminary data.</text>
</comment>
<sequence length="131" mass="15060">MASLIPGGIYVMQGGSAAQQIPSLQFWEEVLYLTEPDKCSSNAMYEATRIFVSNMGVKKEERFLKIVLLPRVREDIRKNQILHPALYLSLKKALYKPVAFNKGIIFPLCEVSFRYIDYLLVRIPSFNIEVE</sequence>
<dbReference type="InterPro" id="IPR007955">
    <property type="entry name" value="Bystin"/>
</dbReference>
<keyword evidence="3" id="KW-1185">Reference proteome</keyword>
<evidence type="ECO:0000313" key="2">
    <source>
        <dbReference type="EMBL" id="KAH6833655.1"/>
    </source>
</evidence>